<keyword evidence="1 3" id="KW-0547">Nucleotide-binding</keyword>
<dbReference type="GO" id="GO:0016747">
    <property type="term" value="F:acyltransferase activity, transferring groups other than amino-acyl groups"/>
    <property type="evidence" value="ECO:0007669"/>
    <property type="project" value="InterPro"/>
</dbReference>
<evidence type="ECO:0000313" key="6">
    <source>
        <dbReference type="Proteomes" id="UP000294919"/>
    </source>
</evidence>
<dbReference type="EC" id="6.2.1.22" evidence="3"/>
<dbReference type="AlphaFoldDB" id="A0A4R2L170"/>
<dbReference type="SMART" id="SM00764">
    <property type="entry name" value="Citrate_ly_lig"/>
    <property type="match status" value="1"/>
</dbReference>
<protein>
    <recommendedName>
        <fullName evidence="3">[Citrate [pro-3S]-lyase] ligase</fullName>
        <ecNumber evidence="3">6.2.1.22</ecNumber>
    </recommendedName>
</protein>
<dbReference type="InterPro" id="IPR013166">
    <property type="entry name" value="Citrate_lyase_ligase_C"/>
</dbReference>
<dbReference type="InterPro" id="IPR004821">
    <property type="entry name" value="Cyt_trans-like"/>
</dbReference>
<dbReference type="SUPFAM" id="SSF55729">
    <property type="entry name" value="Acyl-CoA N-acyltransferases (Nat)"/>
    <property type="match status" value="1"/>
</dbReference>
<name>A0A4R2L170_9FIRM</name>
<comment type="caution">
    <text evidence="5">The sequence shown here is derived from an EMBL/GenBank/DDBJ whole genome shotgun (WGS) entry which is preliminary data.</text>
</comment>
<dbReference type="PANTHER" id="PTHR40599:SF1">
    <property type="entry name" value="[CITRATE [PRO-3S]-LYASE] LIGASE"/>
    <property type="match status" value="1"/>
</dbReference>
<dbReference type="PIRSF" id="PIRSF005751">
    <property type="entry name" value="Acet_citr_lig"/>
    <property type="match status" value="1"/>
</dbReference>
<comment type="catalytic activity">
    <reaction evidence="3">
        <text>holo-[citrate lyase ACP] + acetate + ATP = acetyl-[citrate lyase ACP] + AMP + diphosphate</text>
        <dbReference type="Rhea" id="RHEA:23788"/>
        <dbReference type="Rhea" id="RHEA-COMP:10158"/>
        <dbReference type="Rhea" id="RHEA-COMP:13710"/>
        <dbReference type="ChEBI" id="CHEBI:30089"/>
        <dbReference type="ChEBI" id="CHEBI:30616"/>
        <dbReference type="ChEBI" id="CHEBI:33019"/>
        <dbReference type="ChEBI" id="CHEBI:82683"/>
        <dbReference type="ChEBI" id="CHEBI:137976"/>
        <dbReference type="ChEBI" id="CHEBI:456215"/>
        <dbReference type="EC" id="6.2.1.22"/>
    </reaction>
</comment>
<dbReference type="NCBIfam" id="TIGR00124">
    <property type="entry name" value="cit_ly_ligase"/>
    <property type="match status" value="1"/>
</dbReference>
<dbReference type="PANTHER" id="PTHR40599">
    <property type="entry name" value="[CITRATE [PRO-3S]-LYASE] LIGASE"/>
    <property type="match status" value="1"/>
</dbReference>
<accession>A0A4R2L170</accession>
<gene>
    <name evidence="5" type="ORF">EV214_10250</name>
</gene>
<dbReference type="RefSeq" id="WP_132242136.1">
    <property type="nucleotide sequence ID" value="NZ_SLWV01000002.1"/>
</dbReference>
<dbReference type="SUPFAM" id="SSF52374">
    <property type="entry name" value="Nucleotidylyl transferase"/>
    <property type="match status" value="1"/>
</dbReference>
<evidence type="ECO:0000256" key="1">
    <source>
        <dbReference type="ARBA" id="ARBA00022741"/>
    </source>
</evidence>
<dbReference type="GO" id="GO:0016829">
    <property type="term" value="F:lyase activity"/>
    <property type="evidence" value="ECO:0007669"/>
    <property type="project" value="UniProtKB-KW"/>
</dbReference>
<evidence type="ECO:0000313" key="5">
    <source>
        <dbReference type="EMBL" id="TCO79332.1"/>
    </source>
</evidence>
<dbReference type="OrthoDB" id="9779753at2"/>
<dbReference type="InterPro" id="IPR000182">
    <property type="entry name" value="GNAT_dom"/>
</dbReference>
<keyword evidence="6" id="KW-1185">Reference proteome</keyword>
<keyword evidence="3 5" id="KW-0436">Ligase</keyword>
<dbReference type="InterPro" id="IPR014729">
    <property type="entry name" value="Rossmann-like_a/b/a_fold"/>
</dbReference>
<dbReference type="Gene3D" id="3.40.630.30">
    <property type="match status" value="1"/>
</dbReference>
<dbReference type="InterPro" id="IPR016181">
    <property type="entry name" value="Acyl_CoA_acyltransferase"/>
</dbReference>
<sequence length="354" mass="40462">MIYEGFTVTKDFTVEKIYMDEKKTKKQVLDLLEKNDLTLDIGLEDSVGVYDGENLIATGSIKGNTLRCIAIDQDYQGTSVLNLLMDTLVRMQYMRERSHLFVYTKPTAQKSFQFMGFHKIEEVNEKVILMENKMDGIKSYLDRLSKHEVSGDKISAIVMNANPFTNGHLYLIERASKESDHVHVFMVSSDISSFPYSVRKQLITEGTKHIKNITLHEGGDYIISNATFPSYFIKEKSEIVKIHATLDLKIFAKYIGPSLGIHQRYVGEEPYCETTHQYNQVMKMILPQYGIDVKEIARKAIEDGTISASKVRDFIATGNIEKINSFVPEATYTFLASEEGKKIIHKIQKCKKRH</sequence>
<dbReference type="Pfam" id="PF08218">
    <property type="entry name" value="Citrate_ly_lig"/>
    <property type="match status" value="1"/>
</dbReference>
<evidence type="ECO:0000256" key="3">
    <source>
        <dbReference type="PIRNR" id="PIRNR005751"/>
    </source>
</evidence>
<dbReference type="GO" id="GO:0008771">
    <property type="term" value="F:[citrate (pro-3S)-lyase] ligase activity"/>
    <property type="evidence" value="ECO:0007669"/>
    <property type="project" value="UniProtKB-EC"/>
</dbReference>
<dbReference type="GO" id="GO:0005524">
    <property type="term" value="F:ATP binding"/>
    <property type="evidence" value="ECO:0007669"/>
    <property type="project" value="UniProtKB-UniRule"/>
</dbReference>
<evidence type="ECO:0000256" key="2">
    <source>
        <dbReference type="ARBA" id="ARBA00022840"/>
    </source>
</evidence>
<organism evidence="5 6">
    <name type="scientific">Marinisporobacter balticus</name>
    <dbReference type="NCBI Taxonomy" id="2018667"/>
    <lineage>
        <taxon>Bacteria</taxon>
        <taxon>Bacillati</taxon>
        <taxon>Bacillota</taxon>
        <taxon>Clostridia</taxon>
        <taxon>Peptostreptococcales</taxon>
        <taxon>Thermotaleaceae</taxon>
        <taxon>Marinisporobacter</taxon>
    </lineage>
</organism>
<dbReference type="Gene3D" id="3.40.50.620">
    <property type="entry name" value="HUPs"/>
    <property type="match status" value="1"/>
</dbReference>
<proteinExistence type="predicted"/>
<dbReference type="PROSITE" id="PS51186">
    <property type="entry name" value="GNAT"/>
    <property type="match status" value="1"/>
</dbReference>
<evidence type="ECO:0000259" key="4">
    <source>
        <dbReference type="PROSITE" id="PS51186"/>
    </source>
</evidence>
<comment type="function">
    <text evidence="3">Acetylation of prosthetic group (2-(5''-phosphoribosyl)-3'-dephosphocoenzyme-A) of the gamma subunit of citrate lyase.</text>
</comment>
<dbReference type="Proteomes" id="UP000294919">
    <property type="component" value="Unassembled WGS sequence"/>
</dbReference>
<feature type="domain" description="N-acetyltransferase" evidence="4">
    <location>
        <begin position="1"/>
        <end position="135"/>
    </location>
</feature>
<keyword evidence="2 3" id="KW-0067">ATP-binding</keyword>
<reference evidence="5 6" key="1">
    <citation type="submission" date="2019-03" db="EMBL/GenBank/DDBJ databases">
        <title>Genomic Encyclopedia of Type Strains, Phase IV (KMG-IV): sequencing the most valuable type-strain genomes for metagenomic binning, comparative biology and taxonomic classification.</title>
        <authorList>
            <person name="Goeker M."/>
        </authorList>
    </citation>
    <scope>NUCLEOTIDE SEQUENCE [LARGE SCALE GENOMIC DNA]</scope>
    <source>
        <strain evidence="5 6">DSM 102940</strain>
    </source>
</reference>
<keyword evidence="5" id="KW-0456">Lyase</keyword>
<dbReference type="InterPro" id="IPR005216">
    <property type="entry name" value="Citrate_lyase_ligase"/>
</dbReference>
<dbReference type="EMBL" id="SLWV01000002">
    <property type="protein sequence ID" value="TCO79332.1"/>
    <property type="molecule type" value="Genomic_DNA"/>
</dbReference>
<dbReference type="NCBIfam" id="TIGR00125">
    <property type="entry name" value="cyt_tran_rel"/>
    <property type="match status" value="1"/>
</dbReference>